<protein>
    <submittedName>
        <fullName evidence="8">Integrase</fullName>
    </submittedName>
</protein>
<feature type="domain" description="Core-binding (CB)" evidence="7">
    <location>
        <begin position="56"/>
        <end position="144"/>
    </location>
</feature>
<evidence type="ECO:0000256" key="2">
    <source>
        <dbReference type="ARBA" id="ARBA00022908"/>
    </source>
</evidence>
<dbReference type="Gene3D" id="1.10.443.10">
    <property type="entry name" value="Intergrase catalytic core"/>
    <property type="match status" value="1"/>
</dbReference>
<evidence type="ECO:0000313" key="9">
    <source>
        <dbReference type="Proteomes" id="UP001253595"/>
    </source>
</evidence>
<dbReference type="RefSeq" id="WP_310068402.1">
    <property type="nucleotide sequence ID" value="NZ_JAVDVX010000001.1"/>
</dbReference>
<evidence type="ECO:0000256" key="1">
    <source>
        <dbReference type="ARBA" id="ARBA00008857"/>
    </source>
</evidence>
<keyword evidence="2" id="KW-0229">DNA integration</keyword>
<dbReference type="InterPro" id="IPR013762">
    <property type="entry name" value="Integrase-like_cat_sf"/>
</dbReference>
<dbReference type="Gene3D" id="1.10.150.130">
    <property type="match status" value="1"/>
</dbReference>
<dbReference type="Pfam" id="PF13495">
    <property type="entry name" value="Phage_int_SAM_4"/>
    <property type="match status" value="1"/>
</dbReference>
<dbReference type="SUPFAM" id="SSF56349">
    <property type="entry name" value="DNA breaking-rejoining enzymes"/>
    <property type="match status" value="1"/>
</dbReference>
<dbReference type="InterPro" id="IPR050090">
    <property type="entry name" value="Tyrosine_recombinase_XerCD"/>
</dbReference>
<dbReference type="InterPro" id="IPR004107">
    <property type="entry name" value="Integrase_SAM-like_N"/>
</dbReference>
<evidence type="ECO:0000256" key="4">
    <source>
        <dbReference type="ARBA" id="ARBA00023172"/>
    </source>
</evidence>
<proteinExistence type="inferred from homology"/>
<evidence type="ECO:0000259" key="6">
    <source>
        <dbReference type="PROSITE" id="PS51898"/>
    </source>
</evidence>
<gene>
    <name evidence="8" type="ORF">J2X05_000586</name>
</gene>
<dbReference type="PROSITE" id="PS51898">
    <property type="entry name" value="TYR_RECOMBINASE"/>
    <property type="match status" value="1"/>
</dbReference>
<dbReference type="InterPro" id="IPR010998">
    <property type="entry name" value="Integrase_recombinase_N"/>
</dbReference>
<evidence type="ECO:0000313" key="8">
    <source>
        <dbReference type="EMBL" id="MDR7088583.1"/>
    </source>
</evidence>
<dbReference type="CDD" id="cd00397">
    <property type="entry name" value="DNA_BRE_C"/>
    <property type="match status" value="1"/>
</dbReference>
<name>A0ABU1UTT2_9GAMM</name>
<evidence type="ECO:0000259" key="7">
    <source>
        <dbReference type="PROSITE" id="PS51900"/>
    </source>
</evidence>
<comment type="similarity">
    <text evidence="1">Belongs to the 'phage' integrase family.</text>
</comment>
<feature type="domain" description="Tyr recombinase" evidence="6">
    <location>
        <begin position="172"/>
        <end position="394"/>
    </location>
</feature>
<keyword evidence="3 5" id="KW-0238">DNA-binding</keyword>
<keyword evidence="4" id="KW-0233">DNA recombination</keyword>
<dbReference type="InterPro" id="IPR002104">
    <property type="entry name" value="Integrase_catalytic"/>
</dbReference>
<evidence type="ECO:0000256" key="3">
    <source>
        <dbReference type="ARBA" id="ARBA00023125"/>
    </source>
</evidence>
<accession>A0ABU1UTT2</accession>
<dbReference type="PANTHER" id="PTHR30349">
    <property type="entry name" value="PHAGE INTEGRASE-RELATED"/>
    <property type="match status" value="1"/>
</dbReference>
<reference evidence="8 9" key="1">
    <citation type="submission" date="2023-07" db="EMBL/GenBank/DDBJ databases">
        <title>Sorghum-associated microbial communities from plants grown in Nebraska, USA.</title>
        <authorList>
            <person name="Schachtman D."/>
        </authorList>
    </citation>
    <scope>NUCLEOTIDE SEQUENCE [LARGE SCALE GENOMIC DNA]</scope>
    <source>
        <strain evidence="8 9">BE190</strain>
    </source>
</reference>
<dbReference type="PANTHER" id="PTHR30349:SF64">
    <property type="entry name" value="PROPHAGE INTEGRASE INTD-RELATED"/>
    <property type="match status" value="1"/>
</dbReference>
<sequence>MPAKVQKLPVFKYKQIVLEPLYIIFDSHGSVPVLPLLYSFHLSRFGYTYHVDRVLNEDGALSNRLVTKDISEKTIRTYIYKLSHFLRYLEKFQPSPIKDMHGSSACNEKLVNNYLNDYLPEETKSPGSMNTHLAALTSYFNWLSSIGLAPLLNLRIYRKTQQKVNELGSTEHYIKYVTEEGRLRLLNSCGTLGDKLMMRMGFEVGLRTSEVSALRVKGPGQIHELFQKMSDPRYKNRELFRYKLEGRYTKRGKSRSIYFDRELLNDMKRYFDSERKTLVTGTKQDPDVFFLRRDKRFAGTAIGPEQASRVFNRAKLLAGLNKHLCFHDLRHTFATLLFHEEISGSEGRETRSESAALIVVAQRLGHSFTRDGQAPATTTRYIRMRIEMLQLEFDGELVS</sequence>
<dbReference type="PROSITE" id="PS51900">
    <property type="entry name" value="CB"/>
    <property type="match status" value="1"/>
</dbReference>
<dbReference type="EMBL" id="JAVDVX010000001">
    <property type="protein sequence ID" value="MDR7088583.1"/>
    <property type="molecule type" value="Genomic_DNA"/>
</dbReference>
<dbReference type="InterPro" id="IPR044068">
    <property type="entry name" value="CB"/>
</dbReference>
<dbReference type="Pfam" id="PF00589">
    <property type="entry name" value="Phage_integrase"/>
    <property type="match status" value="1"/>
</dbReference>
<comment type="caution">
    <text evidence="8">The sequence shown here is derived from an EMBL/GenBank/DDBJ whole genome shotgun (WGS) entry which is preliminary data.</text>
</comment>
<organism evidence="8 9">
    <name type="scientific">Cellvibrio fibrivorans</name>
    <dbReference type="NCBI Taxonomy" id="126350"/>
    <lineage>
        <taxon>Bacteria</taxon>
        <taxon>Pseudomonadati</taxon>
        <taxon>Pseudomonadota</taxon>
        <taxon>Gammaproteobacteria</taxon>
        <taxon>Cellvibrionales</taxon>
        <taxon>Cellvibrionaceae</taxon>
        <taxon>Cellvibrio</taxon>
    </lineage>
</organism>
<evidence type="ECO:0000256" key="5">
    <source>
        <dbReference type="PROSITE-ProRule" id="PRU01248"/>
    </source>
</evidence>
<keyword evidence="9" id="KW-1185">Reference proteome</keyword>
<dbReference type="Proteomes" id="UP001253595">
    <property type="component" value="Unassembled WGS sequence"/>
</dbReference>
<dbReference type="InterPro" id="IPR011010">
    <property type="entry name" value="DNA_brk_join_enz"/>
</dbReference>